<feature type="domain" description="ABM" evidence="1">
    <location>
        <begin position="2"/>
        <end position="101"/>
    </location>
</feature>
<dbReference type="Gene3D" id="3.30.70.100">
    <property type="match status" value="1"/>
</dbReference>
<dbReference type="RefSeq" id="WP_366193179.1">
    <property type="nucleotide sequence ID" value="NZ_JBFBVU010000012.1"/>
</dbReference>
<dbReference type="InterPro" id="IPR011008">
    <property type="entry name" value="Dimeric_a/b-barrel"/>
</dbReference>
<protein>
    <submittedName>
        <fullName evidence="2">Antibiotic biosynthesis monooxygenase family protein</fullName>
    </submittedName>
</protein>
<dbReference type="SUPFAM" id="SSF54909">
    <property type="entry name" value="Dimeric alpha+beta barrel"/>
    <property type="match status" value="1"/>
</dbReference>
<keyword evidence="2" id="KW-0560">Oxidoreductase</keyword>
<evidence type="ECO:0000259" key="1">
    <source>
        <dbReference type="PROSITE" id="PS51725"/>
    </source>
</evidence>
<evidence type="ECO:0000313" key="3">
    <source>
        <dbReference type="Proteomes" id="UP001553161"/>
    </source>
</evidence>
<dbReference type="EMBL" id="JBFBVU010000012">
    <property type="protein sequence ID" value="MEV8467396.1"/>
    <property type="molecule type" value="Genomic_DNA"/>
</dbReference>
<keyword evidence="3" id="KW-1185">Reference proteome</keyword>
<keyword evidence="2" id="KW-0503">Monooxygenase</keyword>
<gene>
    <name evidence="2" type="ORF">AB0T83_11445</name>
</gene>
<dbReference type="GO" id="GO:0004497">
    <property type="term" value="F:monooxygenase activity"/>
    <property type="evidence" value="ECO:0007669"/>
    <property type="project" value="UniProtKB-KW"/>
</dbReference>
<comment type="caution">
    <text evidence="2">The sequence shown here is derived from an EMBL/GenBank/DDBJ whole genome shotgun (WGS) entry which is preliminary data.</text>
</comment>
<dbReference type="Pfam" id="PF03992">
    <property type="entry name" value="ABM"/>
    <property type="match status" value="1"/>
</dbReference>
<proteinExistence type="predicted"/>
<dbReference type="InterPro" id="IPR007138">
    <property type="entry name" value="ABM_dom"/>
</dbReference>
<sequence length="102" mass="11504">MIIRIFRAGIAPDRAAEFENFLRTTALPLVREQDGCLSVHGGVPLEGTDTTEFCVVMVWRDEAALRAFAGDDWQQPHILPEEEGLVLTRDLHHYRSTDSVLL</sequence>
<dbReference type="PROSITE" id="PS51725">
    <property type="entry name" value="ABM"/>
    <property type="match status" value="1"/>
</dbReference>
<accession>A0ABV3L770</accession>
<organism evidence="2 3">
    <name type="scientific">Meridianimarinicoccus marinus</name>
    <dbReference type="NCBI Taxonomy" id="3231483"/>
    <lineage>
        <taxon>Bacteria</taxon>
        <taxon>Pseudomonadati</taxon>
        <taxon>Pseudomonadota</taxon>
        <taxon>Alphaproteobacteria</taxon>
        <taxon>Rhodobacterales</taxon>
        <taxon>Paracoccaceae</taxon>
        <taxon>Meridianimarinicoccus</taxon>
    </lineage>
</organism>
<dbReference type="Proteomes" id="UP001553161">
    <property type="component" value="Unassembled WGS sequence"/>
</dbReference>
<reference evidence="2 3" key="1">
    <citation type="submission" date="2024-07" db="EMBL/GenBank/DDBJ databases">
        <authorList>
            <person name="Kang M."/>
        </authorList>
    </citation>
    <scope>NUCLEOTIDE SEQUENCE [LARGE SCALE GENOMIC DNA]</scope>
    <source>
        <strain evidence="2 3">DFM31</strain>
    </source>
</reference>
<evidence type="ECO:0000313" key="2">
    <source>
        <dbReference type="EMBL" id="MEV8467396.1"/>
    </source>
</evidence>
<name>A0ABV3L770_9RHOB</name>